<sequence length="42" mass="4582">MSRRRSGIRSSAQQDAPRAIAPQNNHTRGVGVFTVLPRGHQA</sequence>
<keyword evidence="3" id="KW-1185">Reference proteome</keyword>
<dbReference type="Proteomes" id="UP000003560">
    <property type="component" value="Unassembled WGS sequence"/>
</dbReference>
<protein>
    <submittedName>
        <fullName evidence="2">Uncharacterized protein</fullName>
    </submittedName>
</protein>
<organism evidence="2 3">
    <name type="scientific">Collinsella stercoris DSM 13279</name>
    <dbReference type="NCBI Taxonomy" id="445975"/>
    <lineage>
        <taxon>Bacteria</taxon>
        <taxon>Bacillati</taxon>
        <taxon>Actinomycetota</taxon>
        <taxon>Coriobacteriia</taxon>
        <taxon>Coriobacteriales</taxon>
        <taxon>Coriobacteriaceae</taxon>
        <taxon>Collinsella</taxon>
    </lineage>
</organism>
<proteinExistence type="predicted"/>
<comment type="caution">
    <text evidence="2">The sequence shown here is derived from an EMBL/GenBank/DDBJ whole genome shotgun (WGS) entry which is preliminary data.</text>
</comment>
<feature type="region of interest" description="Disordered" evidence="1">
    <location>
        <begin position="1"/>
        <end position="30"/>
    </location>
</feature>
<name>B6GDT9_9ACTN</name>
<evidence type="ECO:0000256" key="1">
    <source>
        <dbReference type="SAM" id="MobiDB-lite"/>
    </source>
</evidence>
<accession>B6GDT9</accession>
<gene>
    <name evidence="2" type="ORF">COLSTE_02274</name>
</gene>
<evidence type="ECO:0000313" key="2">
    <source>
        <dbReference type="EMBL" id="EEA89556.1"/>
    </source>
</evidence>
<dbReference type="EMBL" id="ABXJ01000130">
    <property type="protein sequence ID" value="EEA89556.1"/>
    <property type="molecule type" value="Genomic_DNA"/>
</dbReference>
<reference evidence="2 3" key="2">
    <citation type="submission" date="2008-10" db="EMBL/GenBank/DDBJ databases">
        <authorList>
            <person name="Fulton L."/>
            <person name="Clifton S."/>
            <person name="Fulton B."/>
            <person name="Xu J."/>
            <person name="Minx P."/>
            <person name="Pepin K.H."/>
            <person name="Johnson M."/>
            <person name="Thiruvilangam P."/>
            <person name="Bhonagiri V."/>
            <person name="Nash W.E."/>
            <person name="Mardis E.R."/>
            <person name="Wilson R.K."/>
        </authorList>
    </citation>
    <scope>NUCLEOTIDE SEQUENCE [LARGE SCALE GENOMIC DNA]</scope>
    <source>
        <strain evidence="2 3">DSM 13279</strain>
    </source>
</reference>
<dbReference type="AlphaFoldDB" id="B6GDT9"/>
<reference evidence="2 3" key="1">
    <citation type="submission" date="2008-10" db="EMBL/GenBank/DDBJ databases">
        <title>Draft genome sequence of Collinsella stercoris (DSM 13279).</title>
        <authorList>
            <person name="Sudarsanam P."/>
            <person name="Ley R."/>
            <person name="Guruge J."/>
            <person name="Turnbaugh P.J."/>
            <person name="Mahowald M."/>
            <person name="Liep D."/>
            <person name="Gordon J."/>
        </authorList>
    </citation>
    <scope>NUCLEOTIDE SEQUENCE [LARGE SCALE GENOMIC DNA]</scope>
    <source>
        <strain evidence="2 3">DSM 13279</strain>
    </source>
</reference>
<evidence type="ECO:0000313" key="3">
    <source>
        <dbReference type="Proteomes" id="UP000003560"/>
    </source>
</evidence>
<dbReference type="HOGENOM" id="CLU_3250030_0_0_11"/>